<dbReference type="GO" id="GO:0016836">
    <property type="term" value="F:hydro-lyase activity"/>
    <property type="evidence" value="ECO:0007669"/>
    <property type="project" value="UniProtKB-ARBA"/>
</dbReference>
<evidence type="ECO:0000259" key="1">
    <source>
        <dbReference type="Pfam" id="PF00694"/>
    </source>
</evidence>
<accession>A0A835NAX8</accession>
<dbReference type="GO" id="GO:0043436">
    <property type="term" value="P:oxoacid metabolic process"/>
    <property type="evidence" value="ECO:0007669"/>
    <property type="project" value="UniProtKB-ARBA"/>
</dbReference>
<feature type="domain" description="Aconitase A/isopropylmalate dehydratase small subunit swivel" evidence="1">
    <location>
        <begin position="12"/>
        <end position="72"/>
    </location>
</feature>
<sequence>MKSSPALCTGKSGYKREGLDIVILAGVEYWSGSSHDWDAEGPMPLQSFNLLCESVITKSFERIHRSNLFKETLGLTRHECYILFFLGNMNEIQPGKDVTVVTDTCKPFTCTLRLIYSYFHARGTGILEALCNMSSQTSSTTNIESVVVSSYTRHIMLNQAKITVENLELNKNNL</sequence>
<reference evidence="2 3" key="1">
    <citation type="submission" date="2020-10" db="EMBL/GenBank/DDBJ databases">
        <title>Plant Genome Project.</title>
        <authorList>
            <person name="Zhang R.-G."/>
        </authorList>
    </citation>
    <scope>NUCLEOTIDE SEQUENCE [LARGE SCALE GENOMIC DNA]</scope>
    <source>
        <strain evidence="2">FAFU-HL-1</strain>
        <tissue evidence="2">Leaf</tissue>
    </source>
</reference>
<dbReference type="Gene3D" id="3.20.19.10">
    <property type="entry name" value="Aconitase, domain 4"/>
    <property type="match status" value="1"/>
</dbReference>
<comment type="caution">
    <text evidence="2">The sequence shown here is derived from an EMBL/GenBank/DDBJ whole genome shotgun (WGS) entry which is preliminary data.</text>
</comment>
<dbReference type="OrthoDB" id="2224430at2759"/>
<keyword evidence="3" id="KW-1185">Reference proteome</keyword>
<evidence type="ECO:0000313" key="2">
    <source>
        <dbReference type="EMBL" id="KAF9689796.1"/>
    </source>
</evidence>
<dbReference type="Pfam" id="PF00694">
    <property type="entry name" value="Aconitase_C"/>
    <property type="match status" value="1"/>
</dbReference>
<evidence type="ECO:0000313" key="3">
    <source>
        <dbReference type="Proteomes" id="UP000657918"/>
    </source>
</evidence>
<dbReference type="InterPro" id="IPR015928">
    <property type="entry name" value="Aconitase/3IPM_dehydase_swvl"/>
</dbReference>
<dbReference type="InterPro" id="IPR000573">
    <property type="entry name" value="AconitaseA/IPMdHydase_ssu_swvl"/>
</dbReference>
<organism evidence="2 3">
    <name type="scientific">Salix dunnii</name>
    <dbReference type="NCBI Taxonomy" id="1413687"/>
    <lineage>
        <taxon>Eukaryota</taxon>
        <taxon>Viridiplantae</taxon>
        <taxon>Streptophyta</taxon>
        <taxon>Embryophyta</taxon>
        <taxon>Tracheophyta</taxon>
        <taxon>Spermatophyta</taxon>
        <taxon>Magnoliopsida</taxon>
        <taxon>eudicotyledons</taxon>
        <taxon>Gunneridae</taxon>
        <taxon>Pentapetalae</taxon>
        <taxon>rosids</taxon>
        <taxon>fabids</taxon>
        <taxon>Malpighiales</taxon>
        <taxon>Salicaceae</taxon>
        <taxon>Saliceae</taxon>
        <taxon>Salix</taxon>
    </lineage>
</organism>
<proteinExistence type="predicted"/>
<dbReference type="AlphaFoldDB" id="A0A835NAX8"/>
<dbReference type="EMBL" id="JADGMS010000001">
    <property type="protein sequence ID" value="KAF9689796.1"/>
    <property type="molecule type" value="Genomic_DNA"/>
</dbReference>
<dbReference type="Proteomes" id="UP000657918">
    <property type="component" value="Unassembled WGS sequence"/>
</dbReference>
<dbReference type="SUPFAM" id="SSF52016">
    <property type="entry name" value="LeuD/IlvD-like"/>
    <property type="match status" value="1"/>
</dbReference>
<dbReference type="PANTHER" id="PTHR11670">
    <property type="entry name" value="ACONITASE/IRON-RESPONSIVE ELEMENT FAMILY MEMBER"/>
    <property type="match status" value="1"/>
</dbReference>
<gene>
    <name evidence="2" type="ORF">SADUNF_Sadunf01G0129600</name>
</gene>
<protein>
    <recommendedName>
        <fullName evidence="1">Aconitase A/isopropylmalate dehydratase small subunit swivel domain-containing protein</fullName>
    </recommendedName>
</protein>
<dbReference type="InterPro" id="IPR006249">
    <property type="entry name" value="Aconitase/IRP2"/>
</dbReference>
<name>A0A835NAX8_9ROSI</name>